<dbReference type="EMBL" id="CP017603">
    <property type="protein sequence ID" value="AOY76238.1"/>
    <property type="molecule type" value="Genomic_DNA"/>
</dbReference>
<evidence type="ECO:0000313" key="1">
    <source>
        <dbReference type="EMBL" id="AOY76238.1"/>
    </source>
</evidence>
<keyword evidence="3" id="KW-1185">Reference proteome</keyword>
<accession>A0AAC9RKF2</accession>
<sequence>MIRQLIRSNKELKKEKKKMMYFIVEDRKTGAIWTDTRCFNEMMSMYNPAGWTYEDVKGVNGLILFETISKSEFNVKLQELTKCPLGCNVKRNVKNALEMVAKAKNKTLMDIATEALEEYIEKNQQ</sequence>
<dbReference type="Proteomes" id="UP000192478">
    <property type="component" value="Chromosome"/>
</dbReference>
<proteinExistence type="predicted"/>
<gene>
    <name evidence="1" type="ORF">BJL90_10190</name>
    <name evidence="2" type="ORF">CLFO_09430</name>
</gene>
<organism evidence="2 4">
    <name type="scientific">Clostridium formicaceticum</name>
    <dbReference type="NCBI Taxonomy" id="1497"/>
    <lineage>
        <taxon>Bacteria</taxon>
        <taxon>Bacillati</taxon>
        <taxon>Bacillota</taxon>
        <taxon>Clostridia</taxon>
        <taxon>Eubacteriales</taxon>
        <taxon>Clostridiaceae</taxon>
        <taxon>Clostridium</taxon>
    </lineage>
</organism>
<dbReference type="AlphaFoldDB" id="A0AAC9RKF2"/>
<dbReference type="EMBL" id="CP020559">
    <property type="protein sequence ID" value="ARE86618.1"/>
    <property type="molecule type" value="Genomic_DNA"/>
</dbReference>
<evidence type="ECO:0000313" key="2">
    <source>
        <dbReference type="EMBL" id="ARE86618.1"/>
    </source>
</evidence>
<dbReference type="KEGG" id="cfm:BJL90_10190"/>
<dbReference type="RefSeq" id="WP_070967424.1">
    <property type="nucleotide sequence ID" value="NZ_CP017603.1"/>
</dbReference>
<name>A0AAC9RKF2_9CLOT</name>
<evidence type="ECO:0000313" key="4">
    <source>
        <dbReference type="Proteomes" id="UP000192478"/>
    </source>
</evidence>
<dbReference type="Proteomes" id="UP000177894">
    <property type="component" value="Chromosome"/>
</dbReference>
<reference evidence="1 3" key="1">
    <citation type="submission" date="2016-10" db="EMBL/GenBank/DDBJ databases">
        <title>Complete Genome Sequence of Acetogen Clostridium formicoaceticum ATCC 27076.</title>
        <authorList>
            <person name="Bao T."/>
            <person name="Cheng C."/>
            <person name="Zhao J."/>
            <person name="Yang S.-T."/>
            <person name="Wang J."/>
            <person name="Wang M."/>
        </authorList>
    </citation>
    <scope>NUCLEOTIDE SEQUENCE [LARGE SCALE GENOMIC DNA]</scope>
    <source>
        <strain evidence="1 3">ATCC 27076</strain>
    </source>
</reference>
<protein>
    <submittedName>
        <fullName evidence="2">Uncharacterized protein</fullName>
    </submittedName>
</protein>
<reference evidence="2 4" key="2">
    <citation type="submission" date="2017-03" db="EMBL/GenBank/DDBJ databases">
        <title>Complete sequence of Clostridium formicaceticum DSM 92.</title>
        <authorList>
            <person name="Poehlein A."/>
            <person name="Karl M."/>
            <person name="Bengelsdorf F.R."/>
            <person name="Duerre P."/>
            <person name="Daniel R."/>
        </authorList>
    </citation>
    <scope>NUCLEOTIDE SEQUENCE [LARGE SCALE GENOMIC DNA]</scope>
    <source>
        <strain evidence="2 4">DSM 92</strain>
    </source>
</reference>
<evidence type="ECO:0000313" key="3">
    <source>
        <dbReference type="Proteomes" id="UP000177894"/>
    </source>
</evidence>